<accession>A0A9P4XZH4</accession>
<organism evidence="2 3">
    <name type="scientific">Cryphonectria parasitica (strain ATCC 38755 / EP155)</name>
    <dbReference type="NCBI Taxonomy" id="660469"/>
    <lineage>
        <taxon>Eukaryota</taxon>
        <taxon>Fungi</taxon>
        <taxon>Dikarya</taxon>
        <taxon>Ascomycota</taxon>
        <taxon>Pezizomycotina</taxon>
        <taxon>Sordariomycetes</taxon>
        <taxon>Sordariomycetidae</taxon>
        <taxon>Diaporthales</taxon>
        <taxon>Cryphonectriaceae</taxon>
        <taxon>Cryphonectria-Endothia species complex</taxon>
        <taxon>Cryphonectria</taxon>
    </lineage>
</organism>
<dbReference type="EMBL" id="MU032349">
    <property type="protein sequence ID" value="KAF3763754.1"/>
    <property type="molecule type" value="Genomic_DNA"/>
</dbReference>
<evidence type="ECO:0000313" key="3">
    <source>
        <dbReference type="Proteomes" id="UP000803844"/>
    </source>
</evidence>
<sequence>LVLVLAPPSMVRLLRSERWTVKSEAVIIKWIRSVLLSGGSAQMRKEHLEQSQNTNSEFLQDVDLLNFLPTDIDHTQSLKDLGSAIFARLQGLSLSTLPERLTIPERRHIDFQTGRLLRRISLLQAPSGRFGPAVPVLGSTPGTPGRAKMGAEASRGVGNWAPAFHVMLEGVLRDAEDMAVTVPYYAIRRHFQRLGHCLDAVKTPRLVVLDAAHDWNIEAERVTISGNVTRTKQELLALQRPLESWDDPDHGSKDRGPPDRDHAAGIRVTGLRDWSNCIFGDPLMAMVFTERPSKDFLRGFSGRPRRQSEYESDCDEDFAVRLLYGNLVECQEEAHVRLLLYQCFHATVAVVREFYRPRSDSTSREFAARKKLNTVLARLESIKEYSKRSHGRPTSEMSPAKR</sequence>
<dbReference type="AlphaFoldDB" id="A0A9P4XZH4"/>
<protein>
    <submittedName>
        <fullName evidence="2">Uncharacterized protein</fullName>
    </submittedName>
</protein>
<dbReference type="Proteomes" id="UP000803844">
    <property type="component" value="Unassembled WGS sequence"/>
</dbReference>
<feature type="compositionally biased region" description="Basic and acidic residues" evidence="1">
    <location>
        <begin position="247"/>
        <end position="262"/>
    </location>
</feature>
<comment type="caution">
    <text evidence="2">The sequence shown here is derived from an EMBL/GenBank/DDBJ whole genome shotgun (WGS) entry which is preliminary data.</text>
</comment>
<dbReference type="GeneID" id="63832942"/>
<name>A0A9P4XZH4_CRYP1</name>
<proteinExistence type="predicted"/>
<feature type="non-terminal residue" evidence="2">
    <location>
        <position position="402"/>
    </location>
</feature>
<evidence type="ECO:0000313" key="2">
    <source>
        <dbReference type="EMBL" id="KAF3763754.1"/>
    </source>
</evidence>
<gene>
    <name evidence="2" type="ORF">M406DRAFT_229627</name>
</gene>
<feature type="region of interest" description="Disordered" evidence="1">
    <location>
        <begin position="240"/>
        <end position="262"/>
    </location>
</feature>
<evidence type="ECO:0000256" key="1">
    <source>
        <dbReference type="SAM" id="MobiDB-lite"/>
    </source>
</evidence>
<feature type="non-terminal residue" evidence="2">
    <location>
        <position position="1"/>
    </location>
</feature>
<keyword evidence="3" id="KW-1185">Reference proteome</keyword>
<reference evidence="2" key="1">
    <citation type="journal article" date="2020" name="Phytopathology">
        <title>Genome sequence of the chestnut blight fungus Cryphonectria parasitica EP155: A fundamental resource for an archetypical invasive plant pathogen.</title>
        <authorList>
            <person name="Crouch J.A."/>
            <person name="Dawe A."/>
            <person name="Aerts A."/>
            <person name="Barry K."/>
            <person name="Churchill A.C.L."/>
            <person name="Grimwood J."/>
            <person name="Hillman B."/>
            <person name="Milgroom M.G."/>
            <person name="Pangilinan J."/>
            <person name="Smith M."/>
            <person name="Salamov A."/>
            <person name="Schmutz J."/>
            <person name="Yadav J."/>
            <person name="Grigoriev I.V."/>
            <person name="Nuss D."/>
        </authorList>
    </citation>
    <scope>NUCLEOTIDE SEQUENCE</scope>
    <source>
        <strain evidence="2">EP155</strain>
    </source>
</reference>
<dbReference type="RefSeq" id="XP_040774715.1">
    <property type="nucleotide sequence ID" value="XM_040915813.1"/>
</dbReference>
<dbReference type="OrthoDB" id="5210591at2759"/>